<feature type="region of interest" description="Disordered" evidence="2">
    <location>
        <begin position="1"/>
        <end position="48"/>
    </location>
</feature>
<evidence type="ECO:0000256" key="2">
    <source>
        <dbReference type="SAM" id="MobiDB-lite"/>
    </source>
</evidence>
<evidence type="ECO:0000256" key="1">
    <source>
        <dbReference type="SAM" id="Coils"/>
    </source>
</evidence>
<sequence>LTVPKKSKTNVRGKRKYAEKKTQAAQIRRRRSRRLRVPSKRLNSPDAVHAGIAEKKVVRTNSGKAEQEHAAEIQEAENFKGARSTAEVCTKENQPKKPSAVSHRLFAFRQKSSAVPQKFDAVLQETQKLSVLSSANSNHQMREVSETAPVSYSHKAAESVPLGVNPSSLSVSKYTSRKDVDDLLEEVDSALACIPNRQDFINLRQNIEHHLTNLQRENSRNRKMIRQLKAELDNLASDEVVARCAKLMKQNSELREQKVYTDIRYEAREAEIRKLKEEIKFLQKQNGYLDEEQRND</sequence>
<reference evidence="3" key="1">
    <citation type="submission" date="2016-06" db="UniProtKB">
        <authorList>
            <consortium name="WormBaseParasite"/>
        </authorList>
    </citation>
    <scope>IDENTIFICATION</scope>
</reference>
<dbReference type="WBParaSite" id="GPUH_0000713001-mRNA-1">
    <property type="protein sequence ID" value="GPUH_0000713001-mRNA-1"/>
    <property type="gene ID" value="GPUH_0000713001"/>
</dbReference>
<organism evidence="3">
    <name type="scientific">Gongylonema pulchrum</name>
    <dbReference type="NCBI Taxonomy" id="637853"/>
    <lineage>
        <taxon>Eukaryota</taxon>
        <taxon>Metazoa</taxon>
        <taxon>Ecdysozoa</taxon>
        <taxon>Nematoda</taxon>
        <taxon>Chromadorea</taxon>
        <taxon>Rhabditida</taxon>
        <taxon>Spirurina</taxon>
        <taxon>Spiruromorpha</taxon>
        <taxon>Spiruroidea</taxon>
        <taxon>Gongylonematidae</taxon>
        <taxon>Gongylonema</taxon>
    </lineage>
</organism>
<feature type="compositionally biased region" description="Basic residues" evidence="2">
    <location>
        <begin position="1"/>
        <end position="18"/>
    </location>
</feature>
<proteinExistence type="predicted"/>
<feature type="coiled-coil region" evidence="1">
    <location>
        <begin position="211"/>
        <end position="292"/>
    </location>
</feature>
<accession>A0A183DEI0</accession>
<name>A0A183DEI0_9BILA</name>
<evidence type="ECO:0000313" key="3">
    <source>
        <dbReference type="WBParaSite" id="GPUH_0000713001-mRNA-1"/>
    </source>
</evidence>
<feature type="compositionally biased region" description="Basic residues" evidence="2">
    <location>
        <begin position="27"/>
        <end position="39"/>
    </location>
</feature>
<dbReference type="AlphaFoldDB" id="A0A183DEI0"/>
<keyword evidence="1" id="KW-0175">Coiled coil</keyword>
<protein>
    <submittedName>
        <fullName evidence="3">Centromere protein U</fullName>
    </submittedName>
</protein>